<dbReference type="Gene3D" id="3.20.20.70">
    <property type="entry name" value="Aldolase class I"/>
    <property type="match status" value="1"/>
</dbReference>
<dbReference type="InterPro" id="IPR020624">
    <property type="entry name" value="Schiff_base-form_aldolases_CS"/>
</dbReference>
<keyword evidence="2 4" id="KW-0456">Lyase</keyword>
<dbReference type="Proteomes" id="UP001203338">
    <property type="component" value="Unassembled WGS sequence"/>
</dbReference>
<accession>A0ABT0PIT3</accession>
<sequence>MNVYTASDIRGTWCPLLLQIKEHSVLDYSFIDEEISHISASGIHGVYANGSTGEFYNITFSEYCRLIERFASACQRHGIPYQIGANHAHPFESLERIAAAADQAPAAIQLILPDWVPTDRRGTLRFLKGCAKNARGHSLILCNPRHAKTQLSPEDYLWLADEIPELAGISTCGGDDDWYESMQEVMERLSVFVPGEHLASGMKRGAQGSYSSVAAMNPCAAESWNELIESDFEAGLELEQRIKQFMKECINPFVTEHNLPWHACDKFMAVASGWCGDLHQRLRWPYSWVDDEYLDPVRERGVELIPEFFQRFV</sequence>
<evidence type="ECO:0000256" key="4">
    <source>
        <dbReference type="PIRNR" id="PIRNR001365"/>
    </source>
</evidence>
<dbReference type="PANTHER" id="PTHR12128">
    <property type="entry name" value="DIHYDRODIPICOLINATE SYNTHASE"/>
    <property type="match status" value="1"/>
</dbReference>
<dbReference type="EMBL" id="JAMFLX010000022">
    <property type="protein sequence ID" value="MCL6271238.1"/>
    <property type="molecule type" value="Genomic_DNA"/>
</dbReference>
<name>A0ABT0PIT3_9GAMM</name>
<dbReference type="InterPro" id="IPR002220">
    <property type="entry name" value="DapA-like"/>
</dbReference>
<evidence type="ECO:0000256" key="3">
    <source>
        <dbReference type="ARBA" id="ARBA00023270"/>
    </source>
</evidence>
<dbReference type="CDD" id="cd00408">
    <property type="entry name" value="DHDPS-like"/>
    <property type="match status" value="1"/>
</dbReference>
<proteinExistence type="inferred from homology"/>
<dbReference type="InterPro" id="IPR013785">
    <property type="entry name" value="Aldolase_TIM"/>
</dbReference>
<organism evidence="5 6">
    <name type="scientific">Parendozoicomonas callyspongiae</name>
    <dbReference type="NCBI Taxonomy" id="2942213"/>
    <lineage>
        <taxon>Bacteria</taxon>
        <taxon>Pseudomonadati</taxon>
        <taxon>Pseudomonadota</taxon>
        <taxon>Gammaproteobacteria</taxon>
        <taxon>Oceanospirillales</taxon>
        <taxon>Endozoicomonadaceae</taxon>
        <taxon>Parendozoicomonas</taxon>
    </lineage>
</organism>
<evidence type="ECO:0000256" key="1">
    <source>
        <dbReference type="ARBA" id="ARBA00007592"/>
    </source>
</evidence>
<dbReference type="SMART" id="SM01130">
    <property type="entry name" value="DHDPS"/>
    <property type="match status" value="1"/>
</dbReference>
<dbReference type="RefSeq" id="WP_249700701.1">
    <property type="nucleotide sequence ID" value="NZ_JAMFLX010000022.1"/>
</dbReference>
<comment type="caution">
    <text evidence="5">The sequence shown here is derived from an EMBL/GenBank/DDBJ whole genome shotgun (WGS) entry which is preliminary data.</text>
</comment>
<evidence type="ECO:0000313" key="5">
    <source>
        <dbReference type="EMBL" id="MCL6271238.1"/>
    </source>
</evidence>
<dbReference type="PANTHER" id="PTHR12128:SF66">
    <property type="entry name" value="4-HYDROXY-2-OXOGLUTARATE ALDOLASE, MITOCHONDRIAL"/>
    <property type="match status" value="1"/>
</dbReference>
<protein>
    <submittedName>
        <fullName evidence="5">Dihydrodipicolinate synthase family protein</fullName>
    </submittedName>
</protein>
<dbReference type="Pfam" id="PF00701">
    <property type="entry name" value="DHDPS"/>
    <property type="match status" value="1"/>
</dbReference>
<gene>
    <name evidence="5" type="ORF">M3P05_15030</name>
</gene>
<keyword evidence="3" id="KW-0704">Schiff base</keyword>
<comment type="similarity">
    <text evidence="1 4">Belongs to the DapA family.</text>
</comment>
<evidence type="ECO:0000256" key="2">
    <source>
        <dbReference type="ARBA" id="ARBA00023239"/>
    </source>
</evidence>
<dbReference type="PROSITE" id="PS00665">
    <property type="entry name" value="DHDPS_1"/>
    <property type="match status" value="1"/>
</dbReference>
<reference evidence="5 6" key="1">
    <citation type="submission" date="2022-05" db="EMBL/GenBank/DDBJ databases">
        <authorList>
            <person name="Park J.-S."/>
        </authorList>
    </citation>
    <scope>NUCLEOTIDE SEQUENCE [LARGE SCALE GENOMIC DNA]</scope>
    <source>
        <strain evidence="5 6">2012CJ34-2</strain>
    </source>
</reference>
<keyword evidence="6" id="KW-1185">Reference proteome</keyword>
<dbReference type="SUPFAM" id="SSF51569">
    <property type="entry name" value="Aldolase"/>
    <property type="match status" value="1"/>
</dbReference>
<evidence type="ECO:0000313" key="6">
    <source>
        <dbReference type="Proteomes" id="UP001203338"/>
    </source>
</evidence>
<dbReference type="PIRSF" id="PIRSF001365">
    <property type="entry name" value="DHDPS"/>
    <property type="match status" value="1"/>
</dbReference>